<evidence type="ECO:0000313" key="3">
    <source>
        <dbReference type="Proteomes" id="UP001407347"/>
    </source>
</evidence>
<evidence type="ECO:0008006" key="4">
    <source>
        <dbReference type="Google" id="ProtNLM"/>
    </source>
</evidence>
<name>A0ABU9ZUB1_9HYPH</name>
<dbReference type="Gene3D" id="6.20.20.10">
    <property type="match status" value="1"/>
</dbReference>
<dbReference type="EMBL" id="JAQYXP010000002">
    <property type="protein sequence ID" value="MEN3234220.1"/>
    <property type="molecule type" value="Genomic_DNA"/>
</dbReference>
<comment type="caution">
    <text evidence="2">The sequence shown here is derived from an EMBL/GenBank/DDBJ whole genome shotgun (WGS) entry which is preliminary data.</text>
</comment>
<accession>A0ABU9ZUB1</accession>
<organism evidence="2 3">
    <name type="scientific">Methylobacterium ajmalii</name>
    <dbReference type="NCBI Taxonomy" id="2738439"/>
    <lineage>
        <taxon>Bacteria</taxon>
        <taxon>Pseudomonadati</taxon>
        <taxon>Pseudomonadota</taxon>
        <taxon>Alphaproteobacteria</taxon>
        <taxon>Hyphomicrobiales</taxon>
        <taxon>Methylobacteriaceae</taxon>
        <taxon>Methylobacterium</taxon>
    </lineage>
</organism>
<proteinExistence type="predicted"/>
<protein>
    <recommendedName>
        <fullName evidence="4">Chaperone protein DnaJ</fullName>
    </recommendedName>
</protein>
<keyword evidence="3" id="KW-1185">Reference proteome</keyword>
<reference evidence="2 3" key="1">
    <citation type="journal article" date="2023" name="PLoS ONE">
        <title>Complete genome assembly of Hawai'i environmental nontuberculous mycobacteria reveals unexpected co-isolation with methylobacteria.</title>
        <authorList>
            <person name="Hendrix J."/>
            <person name="Epperson L.E."/>
            <person name="Tong E.I."/>
            <person name="Chan Y.L."/>
            <person name="Hasan N.A."/>
            <person name="Dawrs S.N."/>
            <person name="Norton G.J."/>
            <person name="Virdi R."/>
            <person name="Crooks J.L."/>
            <person name="Chan E.D."/>
            <person name="Honda J.R."/>
            <person name="Strong M."/>
        </authorList>
    </citation>
    <scope>NUCLEOTIDE SEQUENCE [LARGE SCALE GENOMIC DNA]</scope>
    <source>
        <strain evidence="2 3">NJH_HI04-1</strain>
    </source>
</reference>
<dbReference type="SUPFAM" id="SSF57938">
    <property type="entry name" value="DnaJ/Hsp40 cysteine-rich domain"/>
    <property type="match status" value="1"/>
</dbReference>
<feature type="region of interest" description="Disordered" evidence="1">
    <location>
        <begin position="39"/>
        <end position="70"/>
    </location>
</feature>
<feature type="region of interest" description="Disordered" evidence="1">
    <location>
        <begin position="1"/>
        <end position="25"/>
    </location>
</feature>
<evidence type="ECO:0000256" key="1">
    <source>
        <dbReference type="SAM" id="MobiDB-lite"/>
    </source>
</evidence>
<dbReference type="RefSeq" id="WP_346012965.1">
    <property type="nucleotide sequence ID" value="NZ_JAQYXP010000002.1"/>
</dbReference>
<dbReference type="InterPro" id="IPR036410">
    <property type="entry name" value="HSP_DnaJ_Cys-rich_dom_sf"/>
</dbReference>
<evidence type="ECO:0000313" key="2">
    <source>
        <dbReference type="EMBL" id="MEN3234220.1"/>
    </source>
</evidence>
<sequence length="70" mass="7316">MPEIEVPCPTCSGTGNMTPGGGRNNLKDRCTTCGGRRTIPARPGESRETSWPFAVPGAQVEGGAADEVQR</sequence>
<gene>
    <name evidence="2" type="ORF">PUR29_11485</name>
</gene>
<dbReference type="Proteomes" id="UP001407347">
    <property type="component" value="Unassembled WGS sequence"/>
</dbReference>